<evidence type="ECO:0000256" key="4">
    <source>
        <dbReference type="ARBA" id="ARBA00022679"/>
    </source>
</evidence>
<dbReference type="Gene3D" id="3.90.550.10">
    <property type="entry name" value="Spore Coat Polysaccharide Biosynthesis Protein SpsA, Chain A"/>
    <property type="match status" value="1"/>
</dbReference>
<evidence type="ECO:0000259" key="5">
    <source>
        <dbReference type="Pfam" id="PF10111"/>
    </source>
</evidence>
<comment type="similarity">
    <text evidence="2">Belongs to the glycosyltransferase 2 family.</text>
</comment>
<keyword evidence="3 6" id="KW-0328">Glycosyltransferase</keyword>
<dbReference type="GO" id="GO:0016757">
    <property type="term" value="F:glycosyltransferase activity"/>
    <property type="evidence" value="ECO:0007669"/>
    <property type="project" value="UniProtKB-KW"/>
</dbReference>
<accession>A0ABW6IK37</accession>
<keyword evidence="4 6" id="KW-0808">Transferase</keyword>
<evidence type="ECO:0000313" key="6">
    <source>
        <dbReference type="EMBL" id="MFE4108596.1"/>
    </source>
</evidence>
<gene>
    <name evidence="6" type="ORF">ACFVKH_20155</name>
</gene>
<dbReference type="CDD" id="cd00761">
    <property type="entry name" value="Glyco_tranf_GTA_type"/>
    <property type="match status" value="1"/>
</dbReference>
<evidence type="ECO:0000256" key="1">
    <source>
        <dbReference type="ARBA" id="ARBA00004776"/>
    </source>
</evidence>
<dbReference type="InterPro" id="IPR019290">
    <property type="entry name" value="GlycosylTrfase-like_prok"/>
</dbReference>
<feature type="domain" description="Glycosyltransferase 2-like prokaryotic type" evidence="5">
    <location>
        <begin position="71"/>
        <end position="196"/>
    </location>
</feature>
<organism evidence="6 7">
    <name type="scientific">Almyronema epifaneia S1</name>
    <dbReference type="NCBI Taxonomy" id="2991925"/>
    <lineage>
        <taxon>Bacteria</taxon>
        <taxon>Bacillati</taxon>
        <taxon>Cyanobacteriota</taxon>
        <taxon>Cyanophyceae</taxon>
        <taxon>Nodosilineales</taxon>
        <taxon>Nodosilineaceae</taxon>
        <taxon>Almyronema</taxon>
        <taxon>Almyronema epifaneia</taxon>
    </lineage>
</organism>
<dbReference type="PANTHER" id="PTHR43179:SF12">
    <property type="entry name" value="GALACTOFURANOSYLTRANSFERASE GLFT2"/>
    <property type="match status" value="1"/>
</dbReference>
<dbReference type="SUPFAM" id="SSF53448">
    <property type="entry name" value="Nucleotide-diphospho-sugar transferases"/>
    <property type="match status" value="1"/>
</dbReference>
<dbReference type="Pfam" id="PF10111">
    <property type="entry name" value="Glyco_tranf_2_2"/>
    <property type="match status" value="1"/>
</dbReference>
<dbReference type="InterPro" id="IPR029044">
    <property type="entry name" value="Nucleotide-diphossugar_trans"/>
</dbReference>
<evidence type="ECO:0000256" key="2">
    <source>
        <dbReference type="ARBA" id="ARBA00006739"/>
    </source>
</evidence>
<sequence>MEKISVIVLVKNRQDHLRNLLIGLQRLNALRKEAAIETVIVHMNEQPQPPPDFFTGAYTTTEIHSITTLLPLAQARNQGAKVAKGDRLIFLDVDCIPAGDFLTDYEQAFASVADAILMGTVYYLKTALPPDWSKTDLVAQGQPHPARLYLPAGVLQFTHDYHLFWSLNFGLHKAVWHQIGGFDESFQGYGAEDTDFAFVAKAQGVPLAWLGGGTAFHQYHPSYSPPLQHFYDILRNAQVFHCKWQWWPMAKWLQQFVDAGYIEWSPAAATIGLVAEPSKQAIAAARQSW</sequence>
<dbReference type="EC" id="2.4.-.-" evidence="6"/>
<proteinExistence type="inferred from homology"/>
<keyword evidence="7" id="KW-1185">Reference proteome</keyword>
<evidence type="ECO:0000313" key="7">
    <source>
        <dbReference type="Proteomes" id="UP001600165"/>
    </source>
</evidence>
<comment type="caution">
    <text evidence="6">The sequence shown here is derived from an EMBL/GenBank/DDBJ whole genome shotgun (WGS) entry which is preliminary data.</text>
</comment>
<comment type="pathway">
    <text evidence="1">Cell wall biogenesis; cell wall polysaccharide biosynthesis.</text>
</comment>
<protein>
    <submittedName>
        <fullName evidence="6">Glycosyltransferase family 2 protein</fullName>
        <ecNumber evidence="6">2.4.-.-</ecNumber>
    </submittedName>
</protein>
<evidence type="ECO:0000256" key="3">
    <source>
        <dbReference type="ARBA" id="ARBA00022676"/>
    </source>
</evidence>
<dbReference type="PANTHER" id="PTHR43179">
    <property type="entry name" value="RHAMNOSYLTRANSFERASE WBBL"/>
    <property type="match status" value="1"/>
</dbReference>
<dbReference type="EMBL" id="JBHZOL010000118">
    <property type="protein sequence ID" value="MFE4108596.1"/>
    <property type="molecule type" value="Genomic_DNA"/>
</dbReference>
<reference evidence="6 7" key="1">
    <citation type="submission" date="2024-10" db="EMBL/GenBank/DDBJ databases">
        <authorList>
            <person name="Ratan Roy A."/>
            <person name="Morales Sandoval P.H."/>
            <person name="De Los Santos Villalobos S."/>
            <person name="Chakraborty S."/>
            <person name="Mukherjee J."/>
        </authorList>
    </citation>
    <scope>NUCLEOTIDE SEQUENCE [LARGE SCALE GENOMIC DNA]</scope>
    <source>
        <strain evidence="6 7">S1</strain>
    </source>
</reference>
<name>A0ABW6IK37_9CYAN</name>
<dbReference type="Proteomes" id="UP001600165">
    <property type="component" value="Unassembled WGS sequence"/>
</dbReference>
<dbReference type="RefSeq" id="WP_377968221.1">
    <property type="nucleotide sequence ID" value="NZ_JBHZOL010000118.1"/>
</dbReference>